<name>A0A8K0ABH4_BRALA</name>
<feature type="region of interest" description="Disordered" evidence="1">
    <location>
        <begin position="67"/>
        <end position="98"/>
    </location>
</feature>
<feature type="transmembrane region" description="Helical" evidence="2">
    <location>
        <begin position="170"/>
        <end position="190"/>
    </location>
</feature>
<reference evidence="3" key="1">
    <citation type="submission" date="2022-01" db="EMBL/GenBank/DDBJ databases">
        <authorList>
            <person name="Braso-Vives M."/>
        </authorList>
    </citation>
    <scope>NUCLEOTIDE SEQUENCE</scope>
</reference>
<feature type="transmembrane region" description="Helical" evidence="2">
    <location>
        <begin position="107"/>
        <end position="131"/>
    </location>
</feature>
<proteinExistence type="predicted"/>
<dbReference type="Proteomes" id="UP000838412">
    <property type="component" value="Chromosome 8"/>
</dbReference>
<gene>
    <name evidence="3" type="primary">Hypp4816</name>
    <name evidence="3" type="ORF">BLAG_LOCUS23970</name>
</gene>
<keyword evidence="4" id="KW-1185">Reference proteome</keyword>
<keyword evidence="2" id="KW-1133">Transmembrane helix</keyword>
<evidence type="ECO:0000313" key="3">
    <source>
        <dbReference type="EMBL" id="CAH1272279.1"/>
    </source>
</evidence>
<evidence type="ECO:0000256" key="1">
    <source>
        <dbReference type="SAM" id="MobiDB-lite"/>
    </source>
</evidence>
<evidence type="ECO:0000313" key="4">
    <source>
        <dbReference type="Proteomes" id="UP000838412"/>
    </source>
</evidence>
<accession>A0A8K0ABH4</accession>
<dbReference type="AlphaFoldDB" id="A0A8K0ABH4"/>
<dbReference type="OrthoDB" id="10336338at2759"/>
<protein>
    <submittedName>
        <fullName evidence="3">Hypp4816 protein</fullName>
    </submittedName>
</protein>
<feature type="transmembrane region" description="Helical" evidence="2">
    <location>
        <begin position="143"/>
        <end position="163"/>
    </location>
</feature>
<evidence type="ECO:0000256" key="2">
    <source>
        <dbReference type="SAM" id="Phobius"/>
    </source>
</evidence>
<feature type="region of interest" description="Disordered" evidence="1">
    <location>
        <begin position="14"/>
        <end position="54"/>
    </location>
</feature>
<keyword evidence="2" id="KW-0812">Transmembrane</keyword>
<feature type="compositionally biased region" description="Polar residues" evidence="1">
    <location>
        <begin position="72"/>
        <end position="98"/>
    </location>
</feature>
<organism evidence="3 4">
    <name type="scientific">Branchiostoma lanceolatum</name>
    <name type="common">Common lancelet</name>
    <name type="synonym">Amphioxus lanceolatum</name>
    <dbReference type="NCBI Taxonomy" id="7740"/>
    <lineage>
        <taxon>Eukaryota</taxon>
        <taxon>Metazoa</taxon>
        <taxon>Chordata</taxon>
        <taxon>Cephalochordata</taxon>
        <taxon>Leptocardii</taxon>
        <taxon>Amphioxiformes</taxon>
        <taxon>Branchiostomatidae</taxon>
        <taxon>Branchiostoma</taxon>
    </lineage>
</organism>
<sequence length="217" mass="23485">MGDMYECPQAVRVAAQLPPRAPPPLSRYGPTTAAPKRDVKLAAPRSDPTSSDDYECPAAVVIRPQPVRTAPMVSSSPRPTRRANNYSAGAPKRTNSSGEKTSYRASFLIFTLLMVLSVSLQVSAFILSMSAGNDAEELRGQNVLSLVLALVLNDMLDLLLALSPNNMLDLLLALSLVLNNTLDLLLTLSLDDMLDRLLALSPDDMLDRLSALSWMTC</sequence>
<dbReference type="EMBL" id="OV696693">
    <property type="protein sequence ID" value="CAH1272279.1"/>
    <property type="molecule type" value="Genomic_DNA"/>
</dbReference>
<keyword evidence="2" id="KW-0472">Membrane</keyword>